<sequence>MYYLDHVYVIQPHVVKLHRHRLRQEIRQPSSLTKSSSNSILHVTIRSQNSAYTTRKKSNNEQNSQQRSKDLIRSANVYGIGSGGHGFLKNKVEPEKSFDSFKSSIKSDIPPNDDLYQADRNLDETTLQLEEFLGNKSPNSINNDSEINKNYSGNITPDRLFLMDDVRKRKFKNQIQTKNNTNEAQFCLIRWSDRTSYDILPIQHIKASPTSVLVYETYTIEINGKQRKGTVILKGTRQDCEKLHYNVSATQSTGASSSSNQYETRKTKIESNKQQQSQNTVTLASDILADVQEESGNCKTDDREEKAIRNAVFTKLLQLVIEGNTSTGDNNEEFHRVRCGACGSHPIRSDRYKCLNCEKLNLCAQCFERRKESRNHKSGHTFIHFKSPNELFGRSVTDDDVTFNKLRELYKDDVHESVSCDGCHSPAIKGLRFKCDTCSNYDLCEQCLKAGTITQTHESTHPLIVISRRAIHQIPADDIELGDELGRGAFGSVHKAKWLSKKRVVACKVILVPRTSNAEILQKSFLKEIAAYAELSGAYILKTYGFAVARNERGKIFMLIMEFMSRGSLKSLIQEKGNKISLRRKLDMAINIASGMRKIHEHKMIHRDIRPDNILINEYYVAKIGDMGIARTIDPLNQHTQIGCQPYMPPEFYSGTYDQKLDIFTFGLTLNELFTSTRHMFHQFANAKIAFQEQSPIFADLIARCTTHDPKRRPTAIEIEKTLDLYITGFNEIILKKHPSYINLSTEDKDKIFVAFYEKFHPPATEFIRKKFPSEFLENLTDVPGVKVDKNVTNEIRIECPVQ</sequence>
<feature type="domain" description="ZZ-type" evidence="8">
    <location>
        <begin position="415"/>
        <end position="471"/>
    </location>
</feature>
<name>A0A813VTY7_9BILA</name>
<dbReference type="InterPro" id="IPR000719">
    <property type="entry name" value="Prot_kinase_dom"/>
</dbReference>
<dbReference type="EMBL" id="CAJNOE010000066">
    <property type="protein sequence ID" value="CAF0848061.1"/>
    <property type="molecule type" value="Genomic_DNA"/>
</dbReference>
<dbReference type="GO" id="GO:0005524">
    <property type="term" value="F:ATP binding"/>
    <property type="evidence" value="ECO:0007669"/>
    <property type="project" value="UniProtKB-UniRule"/>
</dbReference>
<dbReference type="PROSITE" id="PS00107">
    <property type="entry name" value="PROTEIN_KINASE_ATP"/>
    <property type="match status" value="1"/>
</dbReference>
<dbReference type="SMART" id="SM00219">
    <property type="entry name" value="TyrKc"/>
    <property type="match status" value="1"/>
</dbReference>
<dbReference type="InterPro" id="IPR017441">
    <property type="entry name" value="Protein_kinase_ATP_BS"/>
</dbReference>
<proteinExistence type="predicted"/>
<dbReference type="SUPFAM" id="SSF57850">
    <property type="entry name" value="RING/U-box"/>
    <property type="match status" value="2"/>
</dbReference>
<dbReference type="AlphaFoldDB" id="A0A813VTY7"/>
<dbReference type="InterPro" id="IPR008266">
    <property type="entry name" value="Tyr_kinase_AS"/>
</dbReference>
<dbReference type="InterPro" id="IPR020635">
    <property type="entry name" value="Tyr_kinase_cat_dom"/>
</dbReference>
<dbReference type="PANTHER" id="PTHR44329">
    <property type="entry name" value="SERINE/THREONINE-PROTEIN KINASE TNNI3K-RELATED"/>
    <property type="match status" value="1"/>
</dbReference>
<feature type="region of interest" description="Disordered" evidence="6">
    <location>
        <begin position="250"/>
        <end position="278"/>
    </location>
</feature>
<dbReference type="InterPro" id="IPR051681">
    <property type="entry name" value="Ser/Thr_Kinases-Pseudokinases"/>
</dbReference>
<dbReference type="GO" id="GO:0008270">
    <property type="term" value="F:zinc ion binding"/>
    <property type="evidence" value="ECO:0007669"/>
    <property type="project" value="UniProtKB-KW"/>
</dbReference>
<evidence type="ECO:0000256" key="3">
    <source>
        <dbReference type="ARBA" id="ARBA00022833"/>
    </source>
</evidence>
<dbReference type="Pfam" id="PF00569">
    <property type="entry name" value="ZZ"/>
    <property type="match status" value="2"/>
</dbReference>
<dbReference type="PROSITE" id="PS50011">
    <property type="entry name" value="PROTEIN_KINASE_DOM"/>
    <property type="match status" value="1"/>
</dbReference>
<dbReference type="Pfam" id="PF07714">
    <property type="entry name" value="PK_Tyr_Ser-Thr"/>
    <property type="match status" value="1"/>
</dbReference>
<evidence type="ECO:0000313" key="9">
    <source>
        <dbReference type="EMBL" id="CAF0848061.1"/>
    </source>
</evidence>
<keyword evidence="3" id="KW-0862">Zinc</keyword>
<dbReference type="GO" id="GO:0004674">
    <property type="term" value="F:protein serine/threonine kinase activity"/>
    <property type="evidence" value="ECO:0007669"/>
    <property type="project" value="TreeGrafter"/>
</dbReference>
<feature type="domain" description="ZZ-type" evidence="8">
    <location>
        <begin position="334"/>
        <end position="390"/>
    </location>
</feature>
<dbReference type="Gene3D" id="3.30.60.90">
    <property type="match status" value="2"/>
</dbReference>
<keyword evidence="5" id="KW-0547">Nucleotide-binding</keyword>
<evidence type="ECO:0000256" key="1">
    <source>
        <dbReference type="ARBA" id="ARBA00022723"/>
    </source>
</evidence>
<dbReference type="CDD" id="cd02340">
    <property type="entry name" value="ZZ_NBR1_like"/>
    <property type="match status" value="1"/>
</dbReference>
<comment type="caution">
    <text evidence="9">The sequence shown here is derived from an EMBL/GenBank/DDBJ whole genome shotgun (WGS) entry which is preliminary data.</text>
</comment>
<evidence type="ECO:0000256" key="5">
    <source>
        <dbReference type="PROSITE-ProRule" id="PRU10141"/>
    </source>
</evidence>
<dbReference type="InterPro" id="IPR000433">
    <property type="entry name" value="Znf_ZZ"/>
</dbReference>
<dbReference type="PROSITE" id="PS50135">
    <property type="entry name" value="ZF_ZZ_2"/>
    <property type="match status" value="2"/>
</dbReference>
<evidence type="ECO:0000259" key="8">
    <source>
        <dbReference type="PROSITE" id="PS50135"/>
    </source>
</evidence>
<evidence type="ECO:0000313" key="10">
    <source>
        <dbReference type="Proteomes" id="UP000663860"/>
    </source>
</evidence>
<keyword evidence="5" id="KW-0067">ATP-binding</keyword>
<feature type="region of interest" description="Disordered" evidence="6">
    <location>
        <begin position="47"/>
        <end position="68"/>
    </location>
</feature>
<keyword evidence="1" id="KW-0479">Metal-binding</keyword>
<evidence type="ECO:0000256" key="2">
    <source>
        <dbReference type="ARBA" id="ARBA00022771"/>
    </source>
</evidence>
<dbReference type="SMART" id="SM00291">
    <property type="entry name" value="ZnF_ZZ"/>
    <property type="match status" value="2"/>
</dbReference>
<dbReference type="InterPro" id="IPR011009">
    <property type="entry name" value="Kinase-like_dom_sf"/>
</dbReference>
<dbReference type="Proteomes" id="UP000663860">
    <property type="component" value="Unassembled WGS sequence"/>
</dbReference>
<dbReference type="GO" id="GO:0004713">
    <property type="term" value="F:protein tyrosine kinase activity"/>
    <property type="evidence" value="ECO:0007669"/>
    <property type="project" value="InterPro"/>
</dbReference>
<dbReference type="PROSITE" id="PS00109">
    <property type="entry name" value="PROTEIN_KINASE_TYR"/>
    <property type="match status" value="1"/>
</dbReference>
<feature type="domain" description="Protein kinase" evidence="7">
    <location>
        <begin position="479"/>
        <end position="727"/>
    </location>
</feature>
<dbReference type="InterPro" id="IPR043145">
    <property type="entry name" value="Znf_ZZ_sf"/>
</dbReference>
<feature type="compositionally biased region" description="Low complexity" evidence="6">
    <location>
        <begin position="250"/>
        <end position="259"/>
    </location>
</feature>
<accession>A0A813VTY7</accession>
<reference evidence="9" key="1">
    <citation type="submission" date="2021-02" db="EMBL/GenBank/DDBJ databases">
        <authorList>
            <person name="Nowell W R."/>
        </authorList>
    </citation>
    <scope>NUCLEOTIDE SEQUENCE</scope>
</reference>
<dbReference type="PROSITE" id="PS01357">
    <property type="entry name" value="ZF_ZZ_1"/>
    <property type="match status" value="1"/>
</dbReference>
<protein>
    <submittedName>
        <fullName evidence="9">Uncharacterized protein</fullName>
    </submittedName>
</protein>
<dbReference type="Gene3D" id="1.10.510.10">
    <property type="entry name" value="Transferase(Phosphotransferase) domain 1"/>
    <property type="match status" value="1"/>
</dbReference>
<feature type="binding site" evidence="5">
    <location>
        <position position="508"/>
    </location>
    <ligand>
        <name>ATP</name>
        <dbReference type="ChEBI" id="CHEBI:30616"/>
    </ligand>
</feature>
<gene>
    <name evidence="9" type="ORF">IZO911_LOCUS9437</name>
</gene>
<evidence type="ECO:0000256" key="6">
    <source>
        <dbReference type="SAM" id="MobiDB-lite"/>
    </source>
</evidence>
<keyword evidence="2 4" id="KW-0863">Zinc-finger</keyword>
<evidence type="ECO:0000256" key="4">
    <source>
        <dbReference type="PROSITE-ProRule" id="PRU00228"/>
    </source>
</evidence>
<dbReference type="InterPro" id="IPR001245">
    <property type="entry name" value="Ser-Thr/Tyr_kinase_cat_dom"/>
</dbReference>
<evidence type="ECO:0000259" key="7">
    <source>
        <dbReference type="PROSITE" id="PS50011"/>
    </source>
</evidence>
<dbReference type="SUPFAM" id="SSF56112">
    <property type="entry name" value="Protein kinase-like (PK-like)"/>
    <property type="match status" value="1"/>
</dbReference>
<organism evidence="9 10">
    <name type="scientific">Adineta steineri</name>
    <dbReference type="NCBI Taxonomy" id="433720"/>
    <lineage>
        <taxon>Eukaryota</taxon>
        <taxon>Metazoa</taxon>
        <taxon>Spiralia</taxon>
        <taxon>Gnathifera</taxon>
        <taxon>Rotifera</taxon>
        <taxon>Eurotatoria</taxon>
        <taxon>Bdelloidea</taxon>
        <taxon>Adinetida</taxon>
        <taxon>Adinetidae</taxon>
        <taxon>Adineta</taxon>
    </lineage>
</organism>